<feature type="transmembrane region" description="Helical" evidence="1">
    <location>
        <begin position="65"/>
        <end position="85"/>
    </location>
</feature>
<name>A0ABY8NCT7_9GAMM</name>
<dbReference type="InterPro" id="IPR027783">
    <property type="entry name" value="Bacterial_PH-related"/>
</dbReference>
<keyword evidence="1" id="KW-0472">Membrane</keyword>
<gene>
    <name evidence="3" type="ORF">PVT68_00155</name>
</gene>
<evidence type="ECO:0000256" key="1">
    <source>
        <dbReference type="SAM" id="Phobius"/>
    </source>
</evidence>
<feature type="domain" description="Bacterial Pleckstrin homology" evidence="2">
    <location>
        <begin position="84"/>
        <end position="179"/>
    </location>
</feature>
<evidence type="ECO:0000313" key="4">
    <source>
        <dbReference type="Proteomes" id="UP001236500"/>
    </source>
</evidence>
<organism evidence="3 4">
    <name type="scientific">Microbulbifer bruguierae</name>
    <dbReference type="NCBI Taxonomy" id="3029061"/>
    <lineage>
        <taxon>Bacteria</taxon>
        <taxon>Pseudomonadati</taxon>
        <taxon>Pseudomonadota</taxon>
        <taxon>Gammaproteobacteria</taxon>
        <taxon>Cellvibrionales</taxon>
        <taxon>Microbulbiferaceae</taxon>
        <taxon>Microbulbifer</taxon>
    </lineage>
</organism>
<sequence>MPNNPSKQPSKPSSHAPNVVPAVRFSAPWGRQLKLITLLVSMVLFGVSALLIAKAPEHPPTMYQIGILIPPLTFILSALFTVRGYELQNDRLRIRRLGWSNRISLQDFSSATYEPEATAGSIRLFGNGGLFSVTGLFRNQKLGRYQAFVTDPAQSVVIRLKTRTLVVTPDRPQQFVSALAPYTDTDR</sequence>
<keyword evidence="1" id="KW-1133">Transmembrane helix</keyword>
<protein>
    <submittedName>
        <fullName evidence="3">PH domain-containing protein</fullName>
    </submittedName>
</protein>
<reference evidence="3 4" key="1">
    <citation type="submission" date="2023-02" db="EMBL/GenBank/DDBJ databases">
        <title>Description and genomic characterization of Microbulbifer bruguierae sp. nov., isolated from the sediment of mangrove plant Bruguiera sexangula.</title>
        <authorList>
            <person name="Long M."/>
        </authorList>
    </citation>
    <scope>NUCLEOTIDE SEQUENCE [LARGE SCALE GENOMIC DNA]</scope>
    <source>
        <strain evidence="3 4">H12</strain>
    </source>
</reference>
<proteinExistence type="predicted"/>
<keyword evidence="1" id="KW-0812">Transmembrane</keyword>
<keyword evidence="4" id="KW-1185">Reference proteome</keyword>
<dbReference type="EMBL" id="CP118605">
    <property type="protein sequence ID" value="WGL16733.1"/>
    <property type="molecule type" value="Genomic_DNA"/>
</dbReference>
<accession>A0ABY8NCT7</accession>
<dbReference type="Pfam" id="PF10882">
    <property type="entry name" value="bPH_5"/>
    <property type="match status" value="1"/>
</dbReference>
<evidence type="ECO:0000313" key="3">
    <source>
        <dbReference type="EMBL" id="WGL16733.1"/>
    </source>
</evidence>
<feature type="transmembrane region" description="Helical" evidence="1">
    <location>
        <begin position="33"/>
        <end position="53"/>
    </location>
</feature>
<dbReference type="RefSeq" id="WP_280320555.1">
    <property type="nucleotide sequence ID" value="NZ_CP118605.1"/>
</dbReference>
<dbReference type="Proteomes" id="UP001236500">
    <property type="component" value="Chromosome"/>
</dbReference>
<evidence type="ECO:0000259" key="2">
    <source>
        <dbReference type="Pfam" id="PF10882"/>
    </source>
</evidence>